<dbReference type="EMBL" id="RDFA01000003">
    <property type="protein sequence ID" value="RXK49078.1"/>
    <property type="molecule type" value="Genomic_DNA"/>
</dbReference>
<dbReference type="Pfam" id="PF24461">
    <property type="entry name" value="DUF7576"/>
    <property type="match status" value="1"/>
</dbReference>
<dbReference type="Proteomes" id="UP000289691">
    <property type="component" value="Unassembled WGS sequence"/>
</dbReference>
<dbReference type="InterPro" id="IPR055998">
    <property type="entry name" value="DUF7576"/>
</dbReference>
<accession>A0A498KUX7</accession>
<name>A0A498KUX7_9EURY</name>
<protein>
    <recommendedName>
        <fullName evidence="4">MYM-type Zinc finger with FCS sequence motif-containing protein</fullName>
    </recommendedName>
</protein>
<evidence type="ECO:0000313" key="2">
    <source>
        <dbReference type="EMBL" id="RXK49078.1"/>
    </source>
</evidence>
<evidence type="ECO:0000256" key="1">
    <source>
        <dbReference type="SAM" id="MobiDB-lite"/>
    </source>
</evidence>
<feature type="region of interest" description="Disordered" evidence="1">
    <location>
        <begin position="1"/>
        <end position="21"/>
    </location>
</feature>
<comment type="caution">
    <text evidence="2">The sequence shown here is derived from an EMBL/GenBank/DDBJ whole genome shotgun (WGS) entry which is preliminary data.</text>
</comment>
<reference evidence="2 3" key="1">
    <citation type="submission" date="2019-01" db="EMBL/GenBank/DDBJ databases">
        <title>Halorientalis sp. F13-25 a new haloarchaeum isolated from hypersaline water.</title>
        <authorList>
            <person name="Ana D.-V."/>
            <person name="Cristina S.-P."/>
            <person name="Antonio V."/>
        </authorList>
    </citation>
    <scope>NUCLEOTIDE SEQUENCE [LARGE SCALE GENOMIC DNA]</scope>
    <source>
        <strain evidence="2 3">F13-25</strain>
    </source>
</reference>
<proteinExistence type="predicted"/>
<gene>
    <name evidence="2" type="ORF">EAF64_09110</name>
</gene>
<keyword evidence="3" id="KW-1185">Reference proteome</keyword>
<organism evidence="2 3">
    <name type="scientific">Halorientalis pallida</name>
    <dbReference type="NCBI Taxonomy" id="2479928"/>
    <lineage>
        <taxon>Archaea</taxon>
        <taxon>Methanobacteriati</taxon>
        <taxon>Methanobacteriota</taxon>
        <taxon>Stenosarchaea group</taxon>
        <taxon>Halobacteria</taxon>
        <taxon>Halobacteriales</taxon>
        <taxon>Haloarculaceae</taxon>
        <taxon>Halorientalis</taxon>
    </lineage>
</organism>
<sequence>MSQESSTPPRPLHANTASSTPVCEHCGACIDANEWYPVETETAEDGTLLFHSFCSDRCRSAPEQ</sequence>
<evidence type="ECO:0000313" key="3">
    <source>
        <dbReference type="Proteomes" id="UP000289691"/>
    </source>
</evidence>
<evidence type="ECO:0008006" key="4">
    <source>
        <dbReference type="Google" id="ProtNLM"/>
    </source>
</evidence>
<dbReference type="AlphaFoldDB" id="A0A498KUX7"/>